<dbReference type="EC" id="2.7.8.-" evidence="9"/>
<keyword evidence="4 7" id="KW-0812">Transmembrane</keyword>
<feature type="transmembrane region" description="Helical" evidence="7">
    <location>
        <begin position="127"/>
        <end position="146"/>
    </location>
</feature>
<name>A0ABY8QUY6_9MICO</name>
<keyword evidence="6 7" id="KW-0472">Membrane</keyword>
<evidence type="ECO:0000256" key="2">
    <source>
        <dbReference type="ARBA" id="ARBA00006464"/>
    </source>
</evidence>
<feature type="domain" description="Bacterial sugar transferase" evidence="8">
    <location>
        <begin position="295"/>
        <end position="482"/>
    </location>
</feature>
<dbReference type="Pfam" id="PF02397">
    <property type="entry name" value="Bac_transf"/>
    <property type="match status" value="1"/>
</dbReference>
<evidence type="ECO:0000256" key="5">
    <source>
        <dbReference type="ARBA" id="ARBA00022989"/>
    </source>
</evidence>
<dbReference type="EMBL" id="CP090958">
    <property type="protein sequence ID" value="WGW12175.1"/>
    <property type="molecule type" value="Genomic_DNA"/>
</dbReference>
<keyword evidence="3 9" id="KW-0808">Transferase</keyword>
<evidence type="ECO:0000256" key="7">
    <source>
        <dbReference type="SAM" id="Phobius"/>
    </source>
</evidence>
<evidence type="ECO:0000313" key="9">
    <source>
        <dbReference type="EMBL" id="WGW12175.1"/>
    </source>
</evidence>
<dbReference type="Proteomes" id="UP001209083">
    <property type="component" value="Chromosome"/>
</dbReference>
<dbReference type="InterPro" id="IPR003362">
    <property type="entry name" value="Bact_transf"/>
</dbReference>
<accession>A0ABY8QUY6</accession>
<dbReference type="PANTHER" id="PTHR30576:SF10">
    <property type="entry name" value="SLL5057 PROTEIN"/>
    <property type="match status" value="1"/>
</dbReference>
<evidence type="ECO:0000256" key="1">
    <source>
        <dbReference type="ARBA" id="ARBA00004141"/>
    </source>
</evidence>
<proteinExistence type="inferred from homology"/>
<dbReference type="GO" id="GO:0016740">
    <property type="term" value="F:transferase activity"/>
    <property type="evidence" value="ECO:0007669"/>
    <property type="project" value="UniProtKB-KW"/>
</dbReference>
<dbReference type="NCBIfam" id="TIGR03025">
    <property type="entry name" value="EPS_sugtrans"/>
    <property type="match status" value="1"/>
</dbReference>
<dbReference type="Gene3D" id="3.40.50.720">
    <property type="entry name" value="NAD(P)-binding Rossmann-like Domain"/>
    <property type="match status" value="1"/>
</dbReference>
<feature type="transmembrane region" description="Helical" evidence="7">
    <location>
        <begin position="19"/>
        <end position="41"/>
    </location>
</feature>
<feature type="transmembrane region" description="Helical" evidence="7">
    <location>
        <begin position="104"/>
        <end position="121"/>
    </location>
</feature>
<comment type="subcellular location">
    <subcellularLocation>
        <location evidence="1">Membrane</location>
        <topology evidence="1">Multi-pass membrane protein</topology>
    </subcellularLocation>
</comment>
<protein>
    <submittedName>
        <fullName evidence="9">Sugar transferase</fullName>
        <ecNumber evidence="9">2.7.8.-</ecNumber>
    </submittedName>
</protein>
<dbReference type="PANTHER" id="PTHR30576">
    <property type="entry name" value="COLANIC BIOSYNTHESIS UDP-GLUCOSE LIPID CARRIER TRANSFERASE"/>
    <property type="match status" value="1"/>
</dbReference>
<dbReference type="InterPro" id="IPR017475">
    <property type="entry name" value="EPS_sugar_tfrase"/>
</dbReference>
<evidence type="ECO:0000259" key="8">
    <source>
        <dbReference type="Pfam" id="PF02397"/>
    </source>
</evidence>
<keyword evidence="10" id="KW-1185">Reference proteome</keyword>
<reference evidence="9 10" key="1">
    <citation type="submission" date="2023-05" db="EMBL/GenBank/DDBJ databases">
        <title>Lithophilousrod everest ZFBP1038 complete genpme.</title>
        <authorList>
            <person name="Tian M."/>
        </authorList>
    </citation>
    <scope>NUCLEOTIDE SEQUENCE [LARGE SCALE GENOMIC DNA]</scope>
    <source>
        <strain evidence="9 10">ZFBP1038</strain>
    </source>
</reference>
<comment type="similarity">
    <text evidence="2">Belongs to the bacterial sugar transferase family.</text>
</comment>
<organism evidence="9 10">
    <name type="scientific">Saxibacter everestensis</name>
    <dbReference type="NCBI Taxonomy" id="2909229"/>
    <lineage>
        <taxon>Bacteria</taxon>
        <taxon>Bacillati</taxon>
        <taxon>Actinomycetota</taxon>
        <taxon>Actinomycetes</taxon>
        <taxon>Micrococcales</taxon>
        <taxon>Brevibacteriaceae</taxon>
        <taxon>Saxibacter</taxon>
    </lineage>
</organism>
<dbReference type="Pfam" id="PF13727">
    <property type="entry name" value="CoA_binding_3"/>
    <property type="match status" value="1"/>
</dbReference>
<evidence type="ECO:0000256" key="4">
    <source>
        <dbReference type="ARBA" id="ARBA00022692"/>
    </source>
</evidence>
<evidence type="ECO:0000256" key="3">
    <source>
        <dbReference type="ARBA" id="ARBA00022679"/>
    </source>
</evidence>
<gene>
    <name evidence="9" type="ORF">LWF01_19180</name>
</gene>
<keyword evidence="5 7" id="KW-1133">Transmembrane helix</keyword>
<evidence type="ECO:0000256" key="6">
    <source>
        <dbReference type="ARBA" id="ARBA00023136"/>
    </source>
</evidence>
<evidence type="ECO:0000313" key="10">
    <source>
        <dbReference type="Proteomes" id="UP001209083"/>
    </source>
</evidence>
<sequence>MAVTTPGVRRRTLDWERSYVARLVVTDFTIICVAVFSSQLLRFGTSAAELRFDDAKGLTNLAIGYTSISILIAAAWMLSLNLFGTRDYKIIGGGSTEYKRITDVTVRLFGTFAIVAFLLKAELGRGYILFAFPCGFLLLLAGRWAWRHWLSRKREDGEYTHQALLIGHREKTRHVAENIQREPGAGLKVVGAITRGGTTEHDLIAGVPVLGDFDDVARLIDDTGVDTLILSGSDDIGPRDLRRLGWDLESRGVDLIVSPGLTDVAGPRIHTRPVAGMPLIHVDYPTFEGRKHVFKRGFDLVASSVLLLVLSPIFLWITIAIRLNSPGSAIFRQERVGLNGRPFKMVKFRSMVTNAEAQLASLLDQSDGNGVLFKLKSDPRVTSVGAFLRRYSLDELPQLFNVLKGQMSLVGPRPPLAAEVDKYDDWAHRRLLVKPGITGLWQVSGRSNLSWEDSVRLDLYYVENWSLMGDIIILYRTAKAVITPNGAY</sequence>
<feature type="transmembrane region" description="Helical" evidence="7">
    <location>
        <begin position="300"/>
        <end position="323"/>
    </location>
</feature>
<feature type="transmembrane region" description="Helical" evidence="7">
    <location>
        <begin position="61"/>
        <end position="83"/>
    </location>
</feature>
<dbReference type="RefSeq" id="WP_349638974.1">
    <property type="nucleotide sequence ID" value="NZ_CP090958.1"/>
</dbReference>